<organism evidence="5 6">
    <name type="scientific">Thermosipho affectus</name>
    <dbReference type="NCBI Taxonomy" id="660294"/>
    <lineage>
        <taxon>Bacteria</taxon>
        <taxon>Thermotogati</taxon>
        <taxon>Thermotogota</taxon>
        <taxon>Thermotogae</taxon>
        <taxon>Thermotogales</taxon>
        <taxon>Fervidobacteriaceae</taxon>
        <taxon>Thermosipho</taxon>
    </lineage>
</organism>
<dbReference type="InterPro" id="IPR011611">
    <property type="entry name" value="PfkB_dom"/>
</dbReference>
<reference evidence="5 6" key="1">
    <citation type="submission" date="2015-06" db="EMBL/GenBank/DDBJ databases">
        <title>Genome sequencing of Thermotogales isolates from hydrothermal vents.</title>
        <authorList>
            <person name="Haverkamp T.H."/>
            <person name="Kublanov I.V."/>
            <person name="Nesbo C.L."/>
        </authorList>
    </citation>
    <scope>NUCLEOTIDE SEQUENCE [LARGE SCALE GENOMIC DNA]</scope>
    <source>
        <strain evidence="6">ik275mar</strain>
    </source>
</reference>
<evidence type="ECO:0000313" key="5">
    <source>
        <dbReference type="EMBL" id="ONN27006.1"/>
    </source>
</evidence>
<keyword evidence="2" id="KW-0808">Transferase</keyword>
<evidence type="ECO:0000256" key="2">
    <source>
        <dbReference type="ARBA" id="ARBA00022679"/>
    </source>
</evidence>
<gene>
    <name evidence="5" type="ORF">XJ44_06095</name>
</gene>
<protein>
    <recommendedName>
        <fullName evidence="4">Carbohydrate kinase PfkB domain-containing protein</fullName>
    </recommendedName>
</protein>
<sequence>MIAFLGESLIDLISTDGKTFLKKIGGSPLNIARNLNQLGIKPIIISRVGNDFFGREIIETLKSENLETKYIQIGRGNTSTVIILASPKTPDFIPFRDEDKNLEIPEGFNLKNIKFLHVSCWAITHKTEKIKKIVANKNIKIAFDPNCRKKLFPRKKIDLDPIYEILKNTYIIKPSLDDAREIFGILPEERYIELLHTFGIKYVILTMGKEGSLVSDGHKIKHIKLLSKNVVDTTGAGDAFWSGIYYGLLNDFSIFKAALLGTVISIHVIEEIGGVVKLKDISDYLKEVEKYENSIL</sequence>
<dbReference type="PROSITE" id="PS00583">
    <property type="entry name" value="PFKB_KINASES_1"/>
    <property type="match status" value="1"/>
</dbReference>
<evidence type="ECO:0000256" key="3">
    <source>
        <dbReference type="ARBA" id="ARBA00022777"/>
    </source>
</evidence>
<dbReference type="Pfam" id="PF00294">
    <property type="entry name" value="PfkB"/>
    <property type="match status" value="1"/>
</dbReference>
<dbReference type="Gene3D" id="3.40.1190.30">
    <property type="match status" value="1"/>
</dbReference>
<dbReference type="Gene3D" id="3.40.1620.20">
    <property type="match status" value="1"/>
</dbReference>
<dbReference type="InterPro" id="IPR029056">
    <property type="entry name" value="Ribokinase-like"/>
</dbReference>
<proteinExistence type="inferred from homology"/>
<keyword evidence="3" id="KW-0418">Kinase</keyword>
<dbReference type="EMBL" id="LBFC01000020">
    <property type="protein sequence ID" value="ONN27006.1"/>
    <property type="molecule type" value="Genomic_DNA"/>
</dbReference>
<dbReference type="InterPro" id="IPR050306">
    <property type="entry name" value="PfkB_Carbo_kinase"/>
</dbReference>
<feature type="domain" description="Carbohydrate kinase PfkB" evidence="4">
    <location>
        <begin position="2"/>
        <end position="274"/>
    </location>
</feature>
<dbReference type="RefSeq" id="WP_077198430.1">
    <property type="nucleotide sequence ID" value="NZ_LBFC01000020.1"/>
</dbReference>
<comment type="caution">
    <text evidence="5">The sequence shown here is derived from an EMBL/GenBank/DDBJ whole genome shotgun (WGS) entry which is preliminary data.</text>
</comment>
<dbReference type="SUPFAM" id="SSF53613">
    <property type="entry name" value="Ribokinase-like"/>
    <property type="match status" value="1"/>
</dbReference>
<evidence type="ECO:0000313" key="6">
    <source>
        <dbReference type="Proteomes" id="UP000242616"/>
    </source>
</evidence>
<evidence type="ECO:0000259" key="4">
    <source>
        <dbReference type="Pfam" id="PF00294"/>
    </source>
</evidence>
<dbReference type="Gene3D" id="6.10.140.490">
    <property type="match status" value="1"/>
</dbReference>
<name>A0ABX3IGP7_9BACT</name>
<accession>A0ABX3IGP7</accession>
<comment type="similarity">
    <text evidence="1">Belongs to the carbohydrate kinase PfkB family.</text>
</comment>
<dbReference type="PANTHER" id="PTHR43085:SF57">
    <property type="entry name" value="CARBOHYDRATE KINASE PFKB DOMAIN-CONTAINING PROTEIN"/>
    <property type="match status" value="1"/>
</dbReference>
<dbReference type="InterPro" id="IPR002173">
    <property type="entry name" value="Carboh/pur_kinase_PfkB_CS"/>
</dbReference>
<evidence type="ECO:0000256" key="1">
    <source>
        <dbReference type="ARBA" id="ARBA00010688"/>
    </source>
</evidence>
<dbReference type="PANTHER" id="PTHR43085">
    <property type="entry name" value="HEXOKINASE FAMILY MEMBER"/>
    <property type="match status" value="1"/>
</dbReference>
<dbReference type="Proteomes" id="UP000242616">
    <property type="component" value="Unassembled WGS sequence"/>
</dbReference>
<keyword evidence="6" id="KW-1185">Reference proteome</keyword>